<reference evidence="1 2" key="1">
    <citation type="journal article" date="2020" name="Cell">
        <title>Large-Scale Comparative Analyses of Tick Genomes Elucidate Their Genetic Diversity and Vector Capacities.</title>
        <authorList>
            <consortium name="Tick Genome and Microbiome Consortium (TIGMIC)"/>
            <person name="Jia N."/>
            <person name="Wang J."/>
            <person name="Shi W."/>
            <person name="Du L."/>
            <person name="Sun Y."/>
            <person name="Zhan W."/>
            <person name="Jiang J.F."/>
            <person name="Wang Q."/>
            <person name="Zhang B."/>
            <person name="Ji P."/>
            <person name="Bell-Sakyi L."/>
            <person name="Cui X.M."/>
            <person name="Yuan T.T."/>
            <person name="Jiang B.G."/>
            <person name="Yang W.F."/>
            <person name="Lam T.T."/>
            <person name="Chang Q.C."/>
            <person name="Ding S.J."/>
            <person name="Wang X.J."/>
            <person name="Zhu J.G."/>
            <person name="Ruan X.D."/>
            <person name="Zhao L."/>
            <person name="Wei J.T."/>
            <person name="Ye R.Z."/>
            <person name="Que T.C."/>
            <person name="Du C.H."/>
            <person name="Zhou Y.H."/>
            <person name="Cheng J.X."/>
            <person name="Dai P.F."/>
            <person name="Guo W.B."/>
            <person name="Han X.H."/>
            <person name="Huang E.J."/>
            <person name="Li L.F."/>
            <person name="Wei W."/>
            <person name="Gao Y.C."/>
            <person name="Liu J.Z."/>
            <person name="Shao H.Z."/>
            <person name="Wang X."/>
            <person name="Wang C.C."/>
            <person name="Yang T.C."/>
            <person name="Huo Q.B."/>
            <person name="Li W."/>
            <person name="Chen H.Y."/>
            <person name="Chen S.E."/>
            <person name="Zhou L.G."/>
            <person name="Ni X.B."/>
            <person name="Tian J.H."/>
            <person name="Sheng Y."/>
            <person name="Liu T."/>
            <person name="Pan Y.S."/>
            <person name="Xia L.Y."/>
            <person name="Li J."/>
            <person name="Zhao F."/>
            <person name="Cao W.C."/>
        </authorList>
    </citation>
    <scope>NUCLEOTIDE SEQUENCE [LARGE SCALE GENOMIC DNA]</scope>
    <source>
        <strain evidence="1">HaeL-2018</strain>
    </source>
</reference>
<protein>
    <submittedName>
        <fullName evidence="1">Uncharacterized protein</fullName>
    </submittedName>
</protein>
<evidence type="ECO:0000313" key="2">
    <source>
        <dbReference type="Proteomes" id="UP000821853"/>
    </source>
</evidence>
<dbReference type="Proteomes" id="UP000821853">
    <property type="component" value="Chromosome 8"/>
</dbReference>
<organism evidence="1 2">
    <name type="scientific">Haemaphysalis longicornis</name>
    <name type="common">Bush tick</name>
    <dbReference type="NCBI Taxonomy" id="44386"/>
    <lineage>
        <taxon>Eukaryota</taxon>
        <taxon>Metazoa</taxon>
        <taxon>Ecdysozoa</taxon>
        <taxon>Arthropoda</taxon>
        <taxon>Chelicerata</taxon>
        <taxon>Arachnida</taxon>
        <taxon>Acari</taxon>
        <taxon>Parasitiformes</taxon>
        <taxon>Ixodida</taxon>
        <taxon>Ixodoidea</taxon>
        <taxon>Ixodidae</taxon>
        <taxon>Haemaphysalinae</taxon>
        <taxon>Haemaphysalis</taxon>
    </lineage>
</organism>
<keyword evidence="2" id="KW-1185">Reference proteome</keyword>
<gene>
    <name evidence="1" type="ORF">HPB48_012114</name>
</gene>
<dbReference type="EMBL" id="JABSTR010000010">
    <property type="protein sequence ID" value="KAH9380459.1"/>
    <property type="molecule type" value="Genomic_DNA"/>
</dbReference>
<evidence type="ECO:0000313" key="1">
    <source>
        <dbReference type="EMBL" id="KAH9380459.1"/>
    </source>
</evidence>
<accession>A0A9J6GZ36</accession>
<dbReference type="VEuPathDB" id="VectorBase:HLOH_063644"/>
<sequence>MHIVWWRPLRRHGALDKEHSREVGGCGQRGALVWHGRTLDKEDSVEGPSPEEELNVHLALNQGEDEAARDADGDDDELGPKGTIQAALDCLYVRRPEHARDHHHVESDGPENHPLLL</sequence>
<proteinExistence type="predicted"/>
<dbReference type="AlphaFoldDB" id="A0A9J6GZ36"/>
<name>A0A9J6GZ36_HAELO</name>
<comment type="caution">
    <text evidence="1">The sequence shown here is derived from an EMBL/GenBank/DDBJ whole genome shotgun (WGS) entry which is preliminary data.</text>
</comment>